<sequence>MTESYRPPTWNRKRLLEFLARSTRVVKGYCAMEGFLRFAYVRSAALTPRWFFAQSGWTLAGIVYFSSLQFYLKYNFAYGLPSLFFWLDNVYEKHDLRPRCTTRIHTAANVWRYFDIGLYRWIVKYLYKAVIGDQWTVWHRFLGTSASFTFVLLWHTTQIHVVVWIAVNYFLVMAEMICARLAATAPVKSCSVMQGGSLGETVLKGVLSAINLVATYGSCFFSCLITTLRAAQ</sequence>
<keyword evidence="7" id="KW-0808">Transferase</keyword>
<dbReference type="AlphaFoldDB" id="A0A6G5A2C3"/>
<feature type="transmembrane region" description="Helical" evidence="6">
    <location>
        <begin position="202"/>
        <end position="228"/>
    </location>
</feature>
<accession>A0A6G5A2C3</accession>
<comment type="subcellular location">
    <subcellularLocation>
        <location evidence="1">Membrane</location>
        <topology evidence="1">Multi-pass membrane protein</topology>
    </subcellularLocation>
</comment>
<evidence type="ECO:0000256" key="3">
    <source>
        <dbReference type="ARBA" id="ARBA00022989"/>
    </source>
</evidence>
<evidence type="ECO:0000256" key="6">
    <source>
        <dbReference type="SAM" id="Phobius"/>
    </source>
</evidence>
<evidence type="ECO:0000256" key="2">
    <source>
        <dbReference type="ARBA" id="ARBA00022692"/>
    </source>
</evidence>
<evidence type="ECO:0000313" key="7">
    <source>
        <dbReference type="EMBL" id="NIE45162.1"/>
    </source>
</evidence>
<dbReference type="GO" id="GO:0016409">
    <property type="term" value="F:palmitoyltransferase activity"/>
    <property type="evidence" value="ECO:0007669"/>
    <property type="project" value="TreeGrafter"/>
</dbReference>
<feature type="transmembrane region" description="Helical" evidence="6">
    <location>
        <begin position="50"/>
        <end position="72"/>
    </location>
</feature>
<dbReference type="EMBL" id="GIKN01002889">
    <property type="protein sequence ID" value="NIE45162.1"/>
    <property type="molecule type" value="Transcribed_RNA"/>
</dbReference>
<evidence type="ECO:0000256" key="5">
    <source>
        <dbReference type="ARBA" id="ARBA00038268"/>
    </source>
</evidence>
<dbReference type="PANTHER" id="PTHR13285:SF18">
    <property type="entry name" value="PROTEIN-CYSTEINE N-PALMITOYLTRANSFERASE RASP"/>
    <property type="match status" value="1"/>
</dbReference>
<comment type="similarity">
    <text evidence="5">Belongs to the membrane-bound acyltransferase family. HHAT subfamily.</text>
</comment>
<protein>
    <submittedName>
        <fullName evidence="7">Putative acyltransferase required for palmitoylation of hedgehog hh family of secreted signaling</fullName>
    </submittedName>
</protein>
<dbReference type="Pfam" id="PF03062">
    <property type="entry name" value="MBOAT"/>
    <property type="match status" value="1"/>
</dbReference>
<evidence type="ECO:0000256" key="4">
    <source>
        <dbReference type="ARBA" id="ARBA00023136"/>
    </source>
</evidence>
<dbReference type="InterPro" id="IPR004299">
    <property type="entry name" value="MBOAT_fam"/>
</dbReference>
<dbReference type="GO" id="GO:0005783">
    <property type="term" value="C:endoplasmic reticulum"/>
    <property type="evidence" value="ECO:0007669"/>
    <property type="project" value="TreeGrafter"/>
</dbReference>
<keyword evidence="7" id="KW-0012">Acyltransferase</keyword>
<dbReference type="InterPro" id="IPR051085">
    <property type="entry name" value="MB_O-acyltransferase"/>
</dbReference>
<dbReference type="OrthoDB" id="6487818at2759"/>
<feature type="transmembrane region" description="Helical" evidence="6">
    <location>
        <begin position="161"/>
        <end position="182"/>
    </location>
</feature>
<proteinExistence type="inferred from homology"/>
<evidence type="ECO:0000256" key="1">
    <source>
        <dbReference type="ARBA" id="ARBA00004141"/>
    </source>
</evidence>
<keyword evidence="2 6" id="KW-0812">Transmembrane</keyword>
<name>A0A6G5A2C3_RHIMP</name>
<feature type="transmembrane region" description="Helical" evidence="6">
    <location>
        <begin position="137"/>
        <end position="154"/>
    </location>
</feature>
<dbReference type="PANTHER" id="PTHR13285">
    <property type="entry name" value="ACYLTRANSFERASE"/>
    <property type="match status" value="1"/>
</dbReference>
<dbReference type="VEuPathDB" id="VectorBase:LOC119168557"/>
<organism evidence="7">
    <name type="scientific">Rhipicephalus microplus</name>
    <name type="common">Cattle tick</name>
    <name type="synonym">Boophilus microplus</name>
    <dbReference type="NCBI Taxonomy" id="6941"/>
    <lineage>
        <taxon>Eukaryota</taxon>
        <taxon>Metazoa</taxon>
        <taxon>Ecdysozoa</taxon>
        <taxon>Arthropoda</taxon>
        <taxon>Chelicerata</taxon>
        <taxon>Arachnida</taxon>
        <taxon>Acari</taxon>
        <taxon>Parasitiformes</taxon>
        <taxon>Ixodida</taxon>
        <taxon>Ixodoidea</taxon>
        <taxon>Ixodidae</taxon>
        <taxon>Rhipicephalinae</taxon>
        <taxon>Rhipicephalus</taxon>
        <taxon>Boophilus</taxon>
    </lineage>
</organism>
<keyword evidence="3 6" id="KW-1133">Transmembrane helix</keyword>
<keyword evidence="4 6" id="KW-0472">Membrane</keyword>
<dbReference type="GO" id="GO:0016020">
    <property type="term" value="C:membrane"/>
    <property type="evidence" value="ECO:0007669"/>
    <property type="project" value="UniProtKB-SubCell"/>
</dbReference>
<reference evidence="7" key="1">
    <citation type="submission" date="2020-03" db="EMBL/GenBank/DDBJ databases">
        <title>A transcriptome and proteome of the tick Rhipicephalus microplus shaped by the genetic composition of its hosts and developmental stage.</title>
        <authorList>
            <person name="Garcia G.R."/>
            <person name="Ribeiro J.M.C."/>
            <person name="Maruyama S.R."/>
            <person name="Gardinasse L.G."/>
            <person name="Nelson K."/>
            <person name="Ferreira B.R."/>
            <person name="Andrade T.G."/>
            <person name="Santos I.K.F.M."/>
        </authorList>
    </citation>
    <scope>NUCLEOTIDE SEQUENCE</scope>
    <source>
        <strain evidence="7">NSGR</strain>
        <tissue evidence="7">Salivary glands</tissue>
    </source>
</reference>